<dbReference type="Proteomes" id="UP000007319">
    <property type="component" value="Plasmid AZOBR_p4"/>
</dbReference>
<name>A0A9P1K0F0_9PROT</name>
<dbReference type="KEGG" id="abs:AZOBR_p430008"/>
<dbReference type="PANTHER" id="PTHR32182">
    <property type="entry name" value="DNA REPLICATION AND REPAIR PROTEIN RECF"/>
    <property type="match status" value="1"/>
</dbReference>
<dbReference type="SUPFAM" id="SSF52540">
    <property type="entry name" value="P-loop containing nucleoside triphosphate hydrolases"/>
    <property type="match status" value="1"/>
</dbReference>
<dbReference type="InterPro" id="IPR041685">
    <property type="entry name" value="AAA_GajA/Old/RecF-like"/>
</dbReference>
<feature type="domain" description="AAA+ ATPase" evidence="1">
    <location>
        <begin position="22"/>
        <end position="379"/>
    </location>
</feature>
<dbReference type="RefSeq" id="WP_014199731.1">
    <property type="nucleotide sequence ID" value="NC_016596.1"/>
</dbReference>
<dbReference type="AlphaFoldDB" id="A0A9P1K0F0"/>
<accession>A0A9P1K0F0</accession>
<dbReference type="CDD" id="cd00267">
    <property type="entry name" value="ABC_ATPase"/>
    <property type="match status" value="1"/>
</dbReference>
<dbReference type="Gene3D" id="3.40.50.300">
    <property type="entry name" value="P-loop containing nucleotide triphosphate hydrolases"/>
    <property type="match status" value="2"/>
</dbReference>
<dbReference type="GO" id="GO:0005524">
    <property type="term" value="F:ATP binding"/>
    <property type="evidence" value="ECO:0007669"/>
    <property type="project" value="InterPro"/>
</dbReference>
<proteinExistence type="predicted"/>
<sequence length="459" mass="51684">MKLSRIEITNFRCFESLTVSLQPDVNVLVGVNAAGKTTILDAIAIALYDVVAANGGGGKRQRQAQQTALRPSDIHIAPGASDQMSGRKDHVLFRAWATDFYPVTGFMTAERLEGHPALVWQDYIRYAPPNDFNYSSGGSDDLNSYFKALWDAARKEAKALIAFPVVAYYRATRRISEMPPLGDIFKLRLERQLAFKDAMDAGASYQSMCQWFYLRENQELREKLRTQEVQDFQYPDLKAIRQAISKTLENVKRVFFGENPPSLMVEFENGSGAPRSMALTQLSDGYRNLLGVVLDFSRRLALAHPNWDNPLEAPGILLIDEIDLHLHPKWQQRIIPSLQDVFPNTQIIVTTHSPQVLTTVRRRNITIIKDQQLHMPHGSTYGAESQQVMRQVMGADGRPPDNPNAEAIYELFALINRGELEAAGEKCQELMSLIGPDDPALIEAETTIKNRLWEKELGL</sequence>
<dbReference type="Pfam" id="PF13304">
    <property type="entry name" value="AAA_21"/>
    <property type="match status" value="1"/>
</dbReference>
<keyword evidence="2" id="KW-0614">Plasmid</keyword>
<dbReference type="InterPro" id="IPR003959">
    <property type="entry name" value="ATPase_AAA_core"/>
</dbReference>
<dbReference type="GO" id="GO:0016887">
    <property type="term" value="F:ATP hydrolysis activity"/>
    <property type="evidence" value="ECO:0007669"/>
    <property type="project" value="InterPro"/>
</dbReference>
<reference evidence="2 3" key="1">
    <citation type="journal article" date="2011" name="PLoS Genet.">
        <title>Azospirillum genomes reveal transition of bacteria from aquatic to terrestrial environments.</title>
        <authorList>
            <person name="Wisniewski-Dye F."/>
            <person name="Borziak K."/>
            <person name="Khalsa-Moyers G."/>
            <person name="Alexandre G."/>
            <person name="Sukharnikov L.O."/>
            <person name="Wuichet K."/>
            <person name="Hurst G.B."/>
            <person name="McDonald W.H."/>
            <person name="Robertson J.S."/>
            <person name="Barbe V."/>
            <person name="Calteau A."/>
            <person name="Rouy Z."/>
            <person name="Mangenot S."/>
            <person name="Prigent-Combaret C."/>
            <person name="Normand P."/>
            <person name="Boyer M."/>
            <person name="Siguier P."/>
            <person name="Dessaux Y."/>
            <person name="Elmerich C."/>
            <person name="Condemine G."/>
            <person name="Krishnen G."/>
            <person name="Kennedy I."/>
            <person name="Paterson A.H."/>
            <person name="Gonzalez V."/>
            <person name="Mavingui P."/>
            <person name="Zhulin I.B."/>
        </authorList>
    </citation>
    <scope>NUCLEOTIDE SEQUENCE [LARGE SCALE GENOMIC DNA]</scope>
    <source>
        <strain evidence="2 3">Sp245</strain>
    </source>
</reference>
<dbReference type="SMART" id="SM00382">
    <property type="entry name" value="AAA"/>
    <property type="match status" value="1"/>
</dbReference>
<dbReference type="InterPro" id="IPR027417">
    <property type="entry name" value="P-loop_NTPase"/>
</dbReference>
<dbReference type="EMBL" id="HE577331">
    <property type="protein sequence ID" value="CCD03229.1"/>
    <property type="molecule type" value="Genomic_DNA"/>
</dbReference>
<evidence type="ECO:0000313" key="2">
    <source>
        <dbReference type="EMBL" id="CCD03229.1"/>
    </source>
</evidence>
<evidence type="ECO:0000259" key="1">
    <source>
        <dbReference type="SMART" id="SM00382"/>
    </source>
</evidence>
<geneLocation type="plasmid" evidence="2 3">
    <name>AZOBR_p4</name>
</geneLocation>
<dbReference type="PANTHER" id="PTHR32182:SF23">
    <property type="entry name" value="ATP BINDING PROTEIN"/>
    <property type="match status" value="1"/>
</dbReference>
<protein>
    <recommendedName>
        <fullName evidence="1">AAA+ ATPase domain-containing protein</fullName>
    </recommendedName>
</protein>
<gene>
    <name evidence="2" type="ORF">AZOBR_p430008</name>
</gene>
<evidence type="ECO:0000313" key="3">
    <source>
        <dbReference type="Proteomes" id="UP000007319"/>
    </source>
</evidence>
<dbReference type="GO" id="GO:0000731">
    <property type="term" value="P:DNA synthesis involved in DNA repair"/>
    <property type="evidence" value="ECO:0007669"/>
    <property type="project" value="TreeGrafter"/>
</dbReference>
<organism evidence="2 3">
    <name type="scientific">Azospirillum baldaniorum</name>
    <dbReference type="NCBI Taxonomy" id="1064539"/>
    <lineage>
        <taxon>Bacteria</taxon>
        <taxon>Pseudomonadati</taxon>
        <taxon>Pseudomonadota</taxon>
        <taxon>Alphaproteobacteria</taxon>
        <taxon>Rhodospirillales</taxon>
        <taxon>Azospirillaceae</taxon>
        <taxon>Azospirillum</taxon>
    </lineage>
</organism>
<dbReference type="InterPro" id="IPR003593">
    <property type="entry name" value="AAA+_ATPase"/>
</dbReference>
<dbReference type="GO" id="GO:0006302">
    <property type="term" value="P:double-strand break repair"/>
    <property type="evidence" value="ECO:0007669"/>
    <property type="project" value="TreeGrafter"/>
</dbReference>
<dbReference type="Pfam" id="PF13175">
    <property type="entry name" value="AAA_15"/>
    <property type="match status" value="1"/>
</dbReference>
<keyword evidence="3" id="KW-1185">Reference proteome</keyword>